<dbReference type="RefSeq" id="XP_016466582.1">
    <property type="nucleotide sequence ID" value="XM_016611096.1"/>
</dbReference>
<name>A0A1S3ZQE1_TOBAC</name>
<feature type="transmembrane region" description="Helical" evidence="4">
    <location>
        <begin position="103"/>
        <end position="130"/>
    </location>
</feature>
<dbReference type="Proteomes" id="UP000790787">
    <property type="component" value="Chromosome 11"/>
</dbReference>
<dbReference type="PANTHER" id="PTHR46347:SF5">
    <property type="entry name" value="RING-CH-TYPE DOMAIN-CONTAINING PROTEIN"/>
    <property type="match status" value="1"/>
</dbReference>
<dbReference type="OrthoDB" id="264354at2759"/>
<feature type="transmembrane region" description="Helical" evidence="4">
    <location>
        <begin position="256"/>
        <end position="282"/>
    </location>
</feature>
<dbReference type="AlphaFoldDB" id="A0A1S3ZQE1"/>
<dbReference type="InterPro" id="IPR013083">
    <property type="entry name" value="Znf_RING/FYVE/PHD"/>
</dbReference>
<feature type="domain" description="RING-CH-type" evidence="5">
    <location>
        <begin position="26"/>
        <end position="88"/>
    </location>
</feature>
<dbReference type="RefSeq" id="XP_016466582.1">
    <property type="nucleotide sequence ID" value="XM_016611096.2"/>
</dbReference>
<dbReference type="SUPFAM" id="SSF57850">
    <property type="entry name" value="RING/U-box"/>
    <property type="match status" value="1"/>
</dbReference>
<sequence length="343" mass="38585">MAHYLDSSSSLVPPLIAKPSKVDLEAGNVDHIQCRICLESDGMDFIAPCKCKGTSKYVHRECLDQWRAVKEGFAFAHCTTCEAPFYLRVNDLHRKWRTLKFRFFVTTDILVIFLAVQLVIASLGYLVYVIDTHQKSWLLLHWGFDCELCFYYICGALLFFVLMGISGCFLTCFDESVHNDLGQPCQNALSCCSCDGMCADCHTHRTGTTYICVDSNICSENCSNSTCECCSENQSCTECECGNCFGGEGESGIHTLLIIAVIVLGVLAILGMFYSVLVATMVGQRIWQRRYHILEKRILTKDKLHHKIKEYVVEDVGEVARNDWSPPPLPQEHVQQLESLGLL</sequence>
<dbReference type="InterPro" id="IPR011016">
    <property type="entry name" value="Znf_RING-CH"/>
</dbReference>
<reference evidence="6" key="1">
    <citation type="journal article" date="2014" name="Nat. Commun.">
        <title>The tobacco genome sequence and its comparison with those of tomato and potato.</title>
        <authorList>
            <person name="Sierro N."/>
            <person name="Battey J.N."/>
            <person name="Ouadi S."/>
            <person name="Bakaher N."/>
            <person name="Bovet L."/>
            <person name="Willig A."/>
            <person name="Goepfert S."/>
            <person name="Peitsch M.C."/>
            <person name="Ivanov N.V."/>
        </authorList>
    </citation>
    <scope>NUCLEOTIDE SEQUENCE [LARGE SCALE GENOMIC DNA]</scope>
</reference>
<dbReference type="PANTHER" id="PTHR46347">
    <property type="entry name" value="RING/FYVE/PHD ZINC FINGER SUPERFAMILY PROTEIN"/>
    <property type="match status" value="1"/>
</dbReference>
<keyword evidence="1" id="KW-0479">Metal-binding</keyword>
<dbReference type="SMART" id="SM00744">
    <property type="entry name" value="RINGv"/>
    <property type="match status" value="1"/>
</dbReference>
<proteinExistence type="predicted"/>
<evidence type="ECO:0000313" key="7">
    <source>
        <dbReference type="RefSeq" id="XP_016466582.1"/>
    </source>
</evidence>
<organism evidence="6 7">
    <name type="scientific">Nicotiana tabacum</name>
    <name type="common">Common tobacco</name>
    <dbReference type="NCBI Taxonomy" id="4097"/>
    <lineage>
        <taxon>Eukaryota</taxon>
        <taxon>Viridiplantae</taxon>
        <taxon>Streptophyta</taxon>
        <taxon>Embryophyta</taxon>
        <taxon>Tracheophyta</taxon>
        <taxon>Spermatophyta</taxon>
        <taxon>Magnoliopsida</taxon>
        <taxon>eudicotyledons</taxon>
        <taxon>Gunneridae</taxon>
        <taxon>Pentapetalae</taxon>
        <taxon>asterids</taxon>
        <taxon>lamiids</taxon>
        <taxon>Solanales</taxon>
        <taxon>Solanaceae</taxon>
        <taxon>Nicotianoideae</taxon>
        <taxon>Nicotianeae</taxon>
        <taxon>Nicotiana</taxon>
    </lineage>
</organism>
<keyword evidence="6" id="KW-1185">Reference proteome</keyword>
<keyword evidence="4" id="KW-0472">Membrane</keyword>
<dbReference type="Gene3D" id="3.30.40.10">
    <property type="entry name" value="Zinc/RING finger domain, C3HC4 (zinc finger)"/>
    <property type="match status" value="1"/>
</dbReference>
<reference evidence="7" key="2">
    <citation type="submission" date="2025-08" db="UniProtKB">
        <authorList>
            <consortium name="RefSeq"/>
        </authorList>
    </citation>
    <scope>IDENTIFICATION</scope>
    <source>
        <tissue evidence="7">Leaf</tissue>
    </source>
</reference>
<feature type="transmembrane region" description="Helical" evidence="4">
    <location>
        <begin position="150"/>
        <end position="173"/>
    </location>
</feature>
<dbReference type="KEGG" id="nta:107789319"/>
<gene>
    <name evidence="7" type="primary">LOC107789319</name>
</gene>
<keyword evidence="3" id="KW-0862">Zinc</keyword>
<evidence type="ECO:0000256" key="1">
    <source>
        <dbReference type="ARBA" id="ARBA00022723"/>
    </source>
</evidence>
<dbReference type="PaxDb" id="4097-A0A1S3ZQE1"/>
<dbReference type="CDD" id="cd16495">
    <property type="entry name" value="RING_CH-C4HC3_MARCH"/>
    <property type="match status" value="1"/>
</dbReference>
<protein>
    <submittedName>
        <fullName evidence="7">Uncharacterized protein LOC107789319 isoform X1</fullName>
    </submittedName>
    <submittedName>
        <fullName evidence="7">Uncharacterized protein isoform X1</fullName>
    </submittedName>
</protein>
<keyword evidence="4" id="KW-0812">Transmembrane</keyword>
<dbReference type="Pfam" id="PF12906">
    <property type="entry name" value="RINGv"/>
    <property type="match status" value="1"/>
</dbReference>
<evidence type="ECO:0000256" key="2">
    <source>
        <dbReference type="ARBA" id="ARBA00022771"/>
    </source>
</evidence>
<dbReference type="PROSITE" id="PS51292">
    <property type="entry name" value="ZF_RING_CH"/>
    <property type="match status" value="1"/>
</dbReference>
<evidence type="ECO:0000256" key="4">
    <source>
        <dbReference type="SAM" id="Phobius"/>
    </source>
</evidence>
<evidence type="ECO:0000313" key="6">
    <source>
        <dbReference type="Proteomes" id="UP000790787"/>
    </source>
</evidence>
<evidence type="ECO:0000259" key="5">
    <source>
        <dbReference type="PROSITE" id="PS51292"/>
    </source>
</evidence>
<accession>A0A1S3ZQE1</accession>
<keyword evidence="2" id="KW-0863">Zinc-finger</keyword>
<keyword evidence="4" id="KW-1133">Transmembrane helix</keyword>
<dbReference type="GeneID" id="107789319"/>
<evidence type="ECO:0000256" key="3">
    <source>
        <dbReference type="ARBA" id="ARBA00022833"/>
    </source>
</evidence>
<dbReference type="GO" id="GO:0008270">
    <property type="term" value="F:zinc ion binding"/>
    <property type="evidence" value="ECO:0007669"/>
    <property type="project" value="UniProtKB-KW"/>
</dbReference>